<dbReference type="InterPro" id="IPR040204">
    <property type="entry name" value="UBR7"/>
</dbReference>
<dbReference type="EMBL" id="KV426267">
    <property type="protein sequence ID" value="KZV83530.1"/>
    <property type="molecule type" value="Genomic_DNA"/>
</dbReference>
<evidence type="ECO:0000256" key="2">
    <source>
        <dbReference type="ARBA" id="ARBA00022771"/>
    </source>
</evidence>
<dbReference type="PANTHER" id="PTHR13513:SF9">
    <property type="entry name" value="E3 UBIQUITIN-PROTEIN LIGASE UBR7-RELATED"/>
    <property type="match status" value="1"/>
</dbReference>
<keyword evidence="2" id="KW-0863">Zinc-finger</keyword>
<dbReference type="Pfam" id="PF02207">
    <property type="entry name" value="zf-UBR"/>
    <property type="match status" value="1"/>
</dbReference>
<evidence type="ECO:0008006" key="9">
    <source>
        <dbReference type="Google" id="ProtNLM"/>
    </source>
</evidence>
<dbReference type="GO" id="GO:0005737">
    <property type="term" value="C:cytoplasm"/>
    <property type="evidence" value="ECO:0007669"/>
    <property type="project" value="TreeGrafter"/>
</dbReference>
<dbReference type="InterPro" id="IPR013083">
    <property type="entry name" value="Znf_RING/FYVE/PHD"/>
</dbReference>
<accession>A0A165CZV3</accession>
<dbReference type="InterPro" id="IPR019787">
    <property type="entry name" value="Znf_PHD-finger"/>
</dbReference>
<dbReference type="SMART" id="SM00249">
    <property type="entry name" value="PHD"/>
    <property type="match status" value="1"/>
</dbReference>
<keyword evidence="3" id="KW-0862">Zinc</keyword>
<dbReference type="Proteomes" id="UP000077266">
    <property type="component" value="Unassembled WGS sequence"/>
</dbReference>
<evidence type="ECO:0000313" key="7">
    <source>
        <dbReference type="EMBL" id="KZV83530.1"/>
    </source>
</evidence>
<gene>
    <name evidence="7" type="ORF">EXIGLDRAFT_625540</name>
</gene>
<evidence type="ECO:0000256" key="4">
    <source>
        <dbReference type="SAM" id="MobiDB-lite"/>
    </source>
</evidence>
<evidence type="ECO:0000256" key="1">
    <source>
        <dbReference type="ARBA" id="ARBA00022723"/>
    </source>
</evidence>
<dbReference type="FunCoup" id="A0A165CZV3">
    <property type="interactions" value="689"/>
</dbReference>
<feature type="region of interest" description="Disordered" evidence="4">
    <location>
        <begin position="149"/>
        <end position="177"/>
    </location>
</feature>
<feature type="region of interest" description="Disordered" evidence="4">
    <location>
        <begin position="240"/>
        <end position="275"/>
    </location>
</feature>
<dbReference type="InterPro" id="IPR003126">
    <property type="entry name" value="Znf_UBR"/>
</dbReference>
<dbReference type="Pfam" id="PF00628">
    <property type="entry name" value="PHD"/>
    <property type="match status" value="1"/>
</dbReference>
<keyword evidence="1" id="KW-0479">Metal-binding</keyword>
<dbReference type="CDD" id="cd19677">
    <property type="entry name" value="UBR-box_UBR7"/>
    <property type="match status" value="1"/>
</dbReference>
<dbReference type="GO" id="GO:0008270">
    <property type="term" value="F:zinc ion binding"/>
    <property type="evidence" value="ECO:0007669"/>
    <property type="project" value="UniProtKB-KW"/>
</dbReference>
<dbReference type="InParanoid" id="A0A165CZV3"/>
<protein>
    <recommendedName>
        <fullName evidence="9">UBR-type domain-containing protein</fullName>
    </recommendedName>
</protein>
<feature type="domain" description="Zinc finger PHD-type" evidence="5">
    <location>
        <begin position="112"/>
        <end position="201"/>
    </location>
</feature>
<dbReference type="InterPro" id="IPR001965">
    <property type="entry name" value="Znf_PHD"/>
</dbReference>
<keyword evidence="8" id="KW-1185">Reference proteome</keyword>
<name>A0A165CZV3_EXIGL</name>
<dbReference type="GO" id="GO:0061630">
    <property type="term" value="F:ubiquitin protein ligase activity"/>
    <property type="evidence" value="ECO:0007669"/>
    <property type="project" value="InterPro"/>
</dbReference>
<dbReference type="PANTHER" id="PTHR13513">
    <property type="entry name" value="E3 UBIQUITIN-PROTEIN LIGASE UBR7"/>
    <property type="match status" value="1"/>
</dbReference>
<evidence type="ECO:0000256" key="3">
    <source>
        <dbReference type="ARBA" id="ARBA00022833"/>
    </source>
</evidence>
<dbReference type="SMART" id="SM00396">
    <property type="entry name" value="ZnF_UBR1"/>
    <property type="match status" value="1"/>
</dbReference>
<dbReference type="Gene3D" id="3.30.40.10">
    <property type="entry name" value="Zinc/RING finger domain, C3HC4 (zinc finger)"/>
    <property type="match status" value="1"/>
</dbReference>
<dbReference type="SUPFAM" id="SSF57903">
    <property type="entry name" value="FYVE/PHD zinc finger"/>
    <property type="match status" value="1"/>
</dbReference>
<evidence type="ECO:0000259" key="6">
    <source>
        <dbReference type="SMART" id="SM00396"/>
    </source>
</evidence>
<evidence type="ECO:0000313" key="8">
    <source>
        <dbReference type="Proteomes" id="UP000077266"/>
    </source>
</evidence>
<proteinExistence type="predicted"/>
<organism evidence="7 8">
    <name type="scientific">Exidia glandulosa HHB12029</name>
    <dbReference type="NCBI Taxonomy" id="1314781"/>
    <lineage>
        <taxon>Eukaryota</taxon>
        <taxon>Fungi</taxon>
        <taxon>Dikarya</taxon>
        <taxon>Basidiomycota</taxon>
        <taxon>Agaricomycotina</taxon>
        <taxon>Agaricomycetes</taxon>
        <taxon>Auriculariales</taxon>
        <taxon>Exidiaceae</taxon>
        <taxon>Exidia</taxon>
    </lineage>
</organism>
<reference evidence="7 8" key="1">
    <citation type="journal article" date="2016" name="Mol. Biol. Evol.">
        <title>Comparative Genomics of Early-Diverging Mushroom-Forming Fungi Provides Insights into the Origins of Lignocellulose Decay Capabilities.</title>
        <authorList>
            <person name="Nagy L.G."/>
            <person name="Riley R."/>
            <person name="Tritt A."/>
            <person name="Adam C."/>
            <person name="Daum C."/>
            <person name="Floudas D."/>
            <person name="Sun H."/>
            <person name="Yadav J.S."/>
            <person name="Pangilinan J."/>
            <person name="Larsson K.H."/>
            <person name="Matsuura K."/>
            <person name="Barry K."/>
            <person name="Labutti K."/>
            <person name="Kuo R."/>
            <person name="Ohm R.A."/>
            <person name="Bhattacharya S.S."/>
            <person name="Shirouzu T."/>
            <person name="Yoshinaga Y."/>
            <person name="Martin F.M."/>
            <person name="Grigoriev I.V."/>
            <person name="Hibbett D.S."/>
        </authorList>
    </citation>
    <scope>NUCLEOTIDE SEQUENCE [LARGE SCALE GENOMIC DNA]</scope>
    <source>
        <strain evidence="7 8">HHB12029</strain>
    </source>
</reference>
<sequence>MAELLTLLDAEDERRREAALALPHSFDNCTYSLGHIRQAVYLCLTCALPHGICSACSIACHGDHEQVELFPKRDFQCDCPTSSLPHRCSLVKGVELPPNISNKYGQNFQNVFCRCGRLYDAKTERETMIQCLACEDWFHESCLNLRERVPPATGTTPPREPPPEEAATDGDEVDSVASDPALPRALLARDDYDAFLCGACVRDMEPIHRYAGTPKFLLVARPVAAEDSALWTIVGKPADAAPEASTSNINGKREREDDEAPAAKKARLDSSSCTAPHAPSDVQALLAGSTSSLSSMCDLFLVDEWRSHLCRCPSCLPALSAYPYLLEEEETYEPPEDPDVGLSIEELGLRALASGTLPHAQAVEGARLLGVLRDDLAAFLRPFAQEGRLVGEDDIRAFFEQKREELRSHLEERGA</sequence>
<dbReference type="AlphaFoldDB" id="A0A165CZV3"/>
<evidence type="ECO:0000259" key="5">
    <source>
        <dbReference type="SMART" id="SM00249"/>
    </source>
</evidence>
<dbReference type="OrthoDB" id="5795902at2759"/>
<dbReference type="STRING" id="1314781.A0A165CZV3"/>
<dbReference type="InterPro" id="IPR011011">
    <property type="entry name" value="Znf_FYVE_PHD"/>
</dbReference>
<dbReference type="InterPro" id="IPR047506">
    <property type="entry name" value="UBR7-like_UBR-box"/>
</dbReference>
<feature type="domain" description="UBR-type" evidence="6">
    <location>
        <begin position="27"/>
        <end position="92"/>
    </location>
</feature>